<reference evidence="2" key="1">
    <citation type="journal article" date="2019" name="Int. J. Syst. Evol. Microbiol.">
        <title>The Global Catalogue of Microorganisms (GCM) 10K type strain sequencing project: providing services to taxonomists for standard genome sequencing and annotation.</title>
        <authorList>
            <consortium name="The Broad Institute Genomics Platform"/>
            <consortium name="The Broad Institute Genome Sequencing Center for Infectious Disease"/>
            <person name="Wu L."/>
            <person name="Ma J."/>
        </authorList>
    </citation>
    <scope>NUCLEOTIDE SEQUENCE [LARGE SCALE GENOMIC DNA]</scope>
    <source>
        <strain evidence="2">CGMCC 1.14966</strain>
    </source>
</reference>
<comment type="caution">
    <text evidence="1">The sequence shown here is derived from an EMBL/GenBank/DDBJ whole genome shotgun (WGS) entry which is preliminary data.</text>
</comment>
<evidence type="ECO:0000313" key="2">
    <source>
        <dbReference type="Proteomes" id="UP000637774"/>
    </source>
</evidence>
<evidence type="ECO:0000313" key="1">
    <source>
        <dbReference type="EMBL" id="GGH80707.1"/>
    </source>
</evidence>
<dbReference type="EMBL" id="BMGY01000004">
    <property type="protein sequence ID" value="GGH80707.1"/>
    <property type="molecule type" value="Genomic_DNA"/>
</dbReference>
<sequence length="129" mass="14853">MRELVTPLLRDSPEASLLVDDRVQDKRYSRSIDVTKRQYPGNAHGMVTSIGLVNGCTAAAKRAILRPWITAFARPTRTDRRKNDHFLALFDQFVAADNLLARRMGLTIYQAHQQQWAPYLRQLLQKLFT</sequence>
<proteinExistence type="predicted"/>
<gene>
    <name evidence="1" type="ORF">GCM10011495_06330</name>
</gene>
<dbReference type="Proteomes" id="UP000637774">
    <property type="component" value="Unassembled WGS sequence"/>
</dbReference>
<accession>A0ABQ1ZZM3</accession>
<organism evidence="1 2">
    <name type="scientific">Hymenobacter frigidus</name>
    <dbReference type="NCBI Taxonomy" id="1524095"/>
    <lineage>
        <taxon>Bacteria</taxon>
        <taxon>Pseudomonadati</taxon>
        <taxon>Bacteroidota</taxon>
        <taxon>Cytophagia</taxon>
        <taxon>Cytophagales</taxon>
        <taxon>Hymenobacteraceae</taxon>
        <taxon>Hymenobacter</taxon>
    </lineage>
</organism>
<protein>
    <submittedName>
        <fullName evidence="1">Uncharacterized protein</fullName>
    </submittedName>
</protein>
<name>A0ABQ1ZZM3_9BACT</name>
<keyword evidence="2" id="KW-1185">Reference proteome</keyword>